<dbReference type="GO" id="GO:0016020">
    <property type="term" value="C:membrane"/>
    <property type="evidence" value="ECO:0007669"/>
    <property type="project" value="TreeGrafter"/>
</dbReference>
<sequence>MTQFLQVPGGTIAFDDNGSGPLVVLLPGMLDSRRSYRFLAPLLVEAGYRVVTMDIRGCGESSAAWDDYSFEAQGGDIPALLRHLDAGPAVLVGNSYSAGTIMVAAAEHPGLVAGVVPIASFVPNLPEGPVKRALLAVIGRVGPYVPSVWGAYLKTAYPSAPPADFGAYRAASVAALRERRDAARFYMRAVPMDAAWLDRVTCPALVMMGTADPDFSDPTAVAELQAATMGARLSLVEGAGHYPQAEFPAEVAAALLPFLTDVTSGNDAATMGDVWELRMSSASR</sequence>
<keyword evidence="3" id="KW-1185">Reference proteome</keyword>
<comment type="caution">
    <text evidence="2">The sequence shown here is derived from an EMBL/GenBank/DDBJ whole genome shotgun (WGS) entry which is preliminary data.</text>
</comment>
<dbReference type="PANTHER" id="PTHR43798:SF33">
    <property type="entry name" value="HYDROLASE, PUTATIVE (AFU_ORTHOLOGUE AFUA_2G14860)-RELATED"/>
    <property type="match status" value="1"/>
</dbReference>
<dbReference type="RefSeq" id="WP_181616273.1">
    <property type="nucleotide sequence ID" value="NZ_BAABAM010000014.1"/>
</dbReference>
<dbReference type="InterPro" id="IPR000073">
    <property type="entry name" value="AB_hydrolase_1"/>
</dbReference>
<dbReference type="GO" id="GO:0003824">
    <property type="term" value="F:catalytic activity"/>
    <property type="evidence" value="ECO:0007669"/>
    <property type="project" value="InterPro"/>
</dbReference>
<dbReference type="PANTHER" id="PTHR43798">
    <property type="entry name" value="MONOACYLGLYCEROL LIPASE"/>
    <property type="match status" value="1"/>
</dbReference>
<dbReference type="Proteomes" id="UP000530928">
    <property type="component" value="Unassembled WGS sequence"/>
</dbReference>
<dbReference type="InterPro" id="IPR029058">
    <property type="entry name" value="AB_hydrolase_fold"/>
</dbReference>
<reference evidence="2 3" key="1">
    <citation type="submission" date="2020-07" db="EMBL/GenBank/DDBJ databases">
        <title>Genomic Encyclopedia of Type Strains, Phase IV (KMG-IV): sequencing the most valuable type-strain genomes for metagenomic binning, comparative biology and taxonomic classification.</title>
        <authorList>
            <person name="Goeker M."/>
        </authorList>
    </citation>
    <scope>NUCLEOTIDE SEQUENCE [LARGE SCALE GENOMIC DNA]</scope>
    <source>
        <strain evidence="2 3">DSM 45533</strain>
    </source>
</reference>
<protein>
    <submittedName>
        <fullName evidence="2">Pimeloyl-ACP methyl ester carboxylesterase</fullName>
    </submittedName>
</protein>
<organism evidence="2 3">
    <name type="scientific">Nonomuraea soli</name>
    <dbReference type="NCBI Taxonomy" id="1032476"/>
    <lineage>
        <taxon>Bacteria</taxon>
        <taxon>Bacillati</taxon>
        <taxon>Actinomycetota</taxon>
        <taxon>Actinomycetes</taxon>
        <taxon>Streptosporangiales</taxon>
        <taxon>Streptosporangiaceae</taxon>
        <taxon>Nonomuraea</taxon>
    </lineage>
</organism>
<evidence type="ECO:0000259" key="1">
    <source>
        <dbReference type="Pfam" id="PF12697"/>
    </source>
</evidence>
<dbReference type="Pfam" id="PF12697">
    <property type="entry name" value="Abhydrolase_6"/>
    <property type="match status" value="1"/>
</dbReference>
<dbReference type="PRINTS" id="PR00412">
    <property type="entry name" value="EPOXHYDRLASE"/>
</dbReference>
<dbReference type="SUPFAM" id="SSF53474">
    <property type="entry name" value="alpha/beta-Hydrolases"/>
    <property type="match status" value="1"/>
</dbReference>
<name>A0A7W0CUS9_9ACTN</name>
<dbReference type="Gene3D" id="3.40.50.1820">
    <property type="entry name" value="alpha/beta hydrolase"/>
    <property type="match status" value="1"/>
</dbReference>
<evidence type="ECO:0000313" key="3">
    <source>
        <dbReference type="Proteomes" id="UP000530928"/>
    </source>
</evidence>
<evidence type="ECO:0000313" key="2">
    <source>
        <dbReference type="EMBL" id="MBA2897573.1"/>
    </source>
</evidence>
<dbReference type="AlphaFoldDB" id="A0A7W0CUS9"/>
<gene>
    <name evidence="2" type="ORF">HNR30_008975</name>
</gene>
<proteinExistence type="predicted"/>
<accession>A0A7W0CUS9</accession>
<dbReference type="InterPro" id="IPR000639">
    <property type="entry name" value="Epox_hydrolase-like"/>
</dbReference>
<feature type="domain" description="AB hydrolase-1" evidence="1">
    <location>
        <begin position="23"/>
        <end position="254"/>
    </location>
</feature>
<dbReference type="EMBL" id="JACDUR010000012">
    <property type="protein sequence ID" value="MBA2897573.1"/>
    <property type="molecule type" value="Genomic_DNA"/>
</dbReference>
<dbReference type="InterPro" id="IPR050266">
    <property type="entry name" value="AB_hydrolase_sf"/>
</dbReference>